<dbReference type="OrthoDB" id="1746107at2759"/>
<feature type="domain" description="ABC transporter" evidence="6">
    <location>
        <begin position="8"/>
        <end position="39"/>
    </location>
</feature>
<dbReference type="Pfam" id="PF00005">
    <property type="entry name" value="ABC_tran"/>
    <property type="match status" value="1"/>
</dbReference>
<dbReference type="InterPro" id="IPR050352">
    <property type="entry name" value="ABCG_transporters"/>
</dbReference>
<evidence type="ECO:0000259" key="6">
    <source>
        <dbReference type="Pfam" id="PF00005"/>
    </source>
</evidence>
<keyword evidence="2" id="KW-0813">Transport</keyword>
<dbReference type="Gene3D" id="3.40.50.300">
    <property type="entry name" value="P-loop containing nucleotide triphosphate hydrolases"/>
    <property type="match status" value="1"/>
</dbReference>
<evidence type="ECO:0000256" key="2">
    <source>
        <dbReference type="ARBA" id="ARBA00022448"/>
    </source>
</evidence>
<dbReference type="InterPro" id="IPR027417">
    <property type="entry name" value="P-loop_NTPase"/>
</dbReference>
<dbReference type="PANTHER" id="PTHR48041:SF83">
    <property type="entry name" value="ABC TRANSPORTER G FAMILY MEMBER 6"/>
    <property type="match status" value="1"/>
</dbReference>
<dbReference type="GO" id="GO:0005524">
    <property type="term" value="F:ATP binding"/>
    <property type="evidence" value="ECO:0007669"/>
    <property type="project" value="InterPro"/>
</dbReference>
<evidence type="ECO:0000256" key="5">
    <source>
        <dbReference type="ARBA" id="ARBA00023136"/>
    </source>
</evidence>
<gene>
    <name evidence="7" type="ORF">ANE_LOCUS8420</name>
</gene>
<keyword evidence="5" id="KW-0472">Membrane</keyword>
<evidence type="ECO:0000313" key="7">
    <source>
        <dbReference type="EMBL" id="VVA97975.1"/>
    </source>
</evidence>
<evidence type="ECO:0000256" key="4">
    <source>
        <dbReference type="ARBA" id="ARBA00022989"/>
    </source>
</evidence>
<keyword evidence="8" id="KW-1185">Reference proteome</keyword>
<dbReference type="SUPFAM" id="SSF52540">
    <property type="entry name" value="P-loop containing nucleoside triphosphate hydrolases"/>
    <property type="match status" value="1"/>
</dbReference>
<proteinExistence type="predicted"/>
<accession>A0A565B9Z3</accession>
<dbReference type="GO" id="GO:0042626">
    <property type="term" value="F:ATPase-coupled transmembrane transporter activity"/>
    <property type="evidence" value="ECO:0007669"/>
    <property type="project" value="TreeGrafter"/>
</dbReference>
<comment type="caution">
    <text evidence="7">The sequence shown here is derived from an EMBL/GenBank/DDBJ whole genome shotgun (WGS) entry which is preliminary data.</text>
</comment>
<dbReference type="GO" id="GO:0016020">
    <property type="term" value="C:membrane"/>
    <property type="evidence" value="ECO:0007669"/>
    <property type="project" value="UniProtKB-SubCell"/>
</dbReference>
<dbReference type="InterPro" id="IPR003439">
    <property type="entry name" value="ABC_transporter-like_ATP-bd"/>
</dbReference>
<sequence>MVIGDEGHREISGGERRRVSIGIDIIHDPILLFLDEPTAGLDSTSAHSRRSIILTYESYVMVGGVGLGATKDCSSGMVMLVVVR</sequence>
<evidence type="ECO:0000256" key="3">
    <source>
        <dbReference type="ARBA" id="ARBA00022692"/>
    </source>
</evidence>
<keyword evidence="4" id="KW-1133">Transmembrane helix</keyword>
<dbReference type="EMBL" id="CABITT030000003">
    <property type="protein sequence ID" value="VVA97975.1"/>
    <property type="molecule type" value="Genomic_DNA"/>
</dbReference>
<evidence type="ECO:0000256" key="1">
    <source>
        <dbReference type="ARBA" id="ARBA00004141"/>
    </source>
</evidence>
<dbReference type="Proteomes" id="UP000489600">
    <property type="component" value="Unassembled WGS sequence"/>
</dbReference>
<reference evidence="7" key="1">
    <citation type="submission" date="2019-07" db="EMBL/GenBank/DDBJ databases">
        <authorList>
            <person name="Dittberner H."/>
        </authorList>
    </citation>
    <scope>NUCLEOTIDE SEQUENCE [LARGE SCALE GENOMIC DNA]</scope>
</reference>
<dbReference type="AlphaFoldDB" id="A0A565B9Z3"/>
<dbReference type="PANTHER" id="PTHR48041">
    <property type="entry name" value="ABC TRANSPORTER G FAMILY MEMBER 28"/>
    <property type="match status" value="1"/>
</dbReference>
<protein>
    <recommendedName>
        <fullName evidence="6">ABC transporter domain-containing protein</fullName>
    </recommendedName>
</protein>
<keyword evidence="3" id="KW-0812">Transmembrane</keyword>
<organism evidence="7 8">
    <name type="scientific">Arabis nemorensis</name>
    <dbReference type="NCBI Taxonomy" id="586526"/>
    <lineage>
        <taxon>Eukaryota</taxon>
        <taxon>Viridiplantae</taxon>
        <taxon>Streptophyta</taxon>
        <taxon>Embryophyta</taxon>
        <taxon>Tracheophyta</taxon>
        <taxon>Spermatophyta</taxon>
        <taxon>Magnoliopsida</taxon>
        <taxon>eudicotyledons</taxon>
        <taxon>Gunneridae</taxon>
        <taxon>Pentapetalae</taxon>
        <taxon>rosids</taxon>
        <taxon>malvids</taxon>
        <taxon>Brassicales</taxon>
        <taxon>Brassicaceae</taxon>
        <taxon>Arabideae</taxon>
        <taxon>Arabis</taxon>
    </lineage>
</organism>
<comment type="subcellular location">
    <subcellularLocation>
        <location evidence="1">Membrane</location>
        <topology evidence="1">Multi-pass membrane protein</topology>
    </subcellularLocation>
</comment>
<evidence type="ECO:0000313" key="8">
    <source>
        <dbReference type="Proteomes" id="UP000489600"/>
    </source>
</evidence>
<name>A0A565B9Z3_9BRAS</name>
<dbReference type="GO" id="GO:0016887">
    <property type="term" value="F:ATP hydrolysis activity"/>
    <property type="evidence" value="ECO:0007669"/>
    <property type="project" value="InterPro"/>
</dbReference>